<protein>
    <recommendedName>
        <fullName evidence="6">Ribulose-5-phosphate reductase</fullName>
        <shortName evidence="6">Ribulose-5-P reductase</shortName>
        <ecNumber evidence="6">1.1.1.405</ecNumber>
    </recommendedName>
    <alternativeName>
        <fullName evidence="6">Ribitol-5-phosphate dehydrogenase</fullName>
    </alternativeName>
</protein>
<keyword evidence="4 6" id="KW-0862">Zinc</keyword>
<keyword evidence="6" id="KW-0521">NADP</keyword>
<keyword evidence="3 6" id="KW-0479">Metal-binding</keyword>
<evidence type="ECO:0000259" key="8">
    <source>
        <dbReference type="Pfam" id="PF08240"/>
    </source>
</evidence>
<dbReference type="EC" id="1.1.1.405" evidence="6"/>
<comment type="caution">
    <text evidence="9">The sequence shown here is derived from an EMBL/GenBank/DDBJ whole genome shotgun (WGS) entry which is preliminary data.</text>
</comment>
<dbReference type="GO" id="GO:0008270">
    <property type="term" value="F:zinc ion binding"/>
    <property type="evidence" value="ECO:0007669"/>
    <property type="project" value="UniProtKB-UniRule"/>
</dbReference>
<feature type="binding site" evidence="6">
    <location>
        <position position="144"/>
    </location>
    <ligand>
        <name>Zn(2+)</name>
        <dbReference type="ChEBI" id="CHEBI:29105"/>
        <note>catalytic</note>
    </ligand>
</feature>
<dbReference type="EMBL" id="AQFT01000066">
    <property type="protein sequence ID" value="EMZ27988.1"/>
    <property type="molecule type" value="Genomic_DNA"/>
</dbReference>
<dbReference type="HAMAP" id="MF_02069">
    <property type="entry name" value="TarJ"/>
    <property type="match status" value="1"/>
</dbReference>
<evidence type="ECO:0000256" key="1">
    <source>
        <dbReference type="ARBA" id="ARBA00001947"/>
    </source>
</evidence>
<dbReference type="Proteomes" id="UP000012589">
    <property type="component" value="Unassembled WGS sequence"/>
</dbReference>
<keyword evidence="5 6" id="KW-0560">Oxidoreductase</keyword>
<dbReference type="STRING" id="1235802.C823_02129"/>
<dbReference type="Pfam" id="PF08240">
    <property type="entry name" value="ADH_N"/>
    <property type="match status" value="1"/>
</dbReference>
<evidence type="ECO:0000256" key="2">
    <source>
        <dbReference type="ARBA" id="ARBA00008072"/>
    </source>
</evidence>
<dbReference type="Gene3D" id="3.90.180.10">
    <property type="entry name" value="Medium-chain alcohol dehydrogenases, catalytic domain"/>
    <property type="match status" value="1"/>
</dbReference>
<dbReference type="PANTHER" id="PTHR43350">
    <property type="entry name" value="NAD-DEPENDENT ALCOHOL DEHYDROGENASE"/>
    <property type="match status" value="1"/>
</dbReference>
<dbReference type="OrthoDB" id="1700359at2"/>
<organism evidence="9 10">
    <name type="scientific">Eubacterium plexicaudatum ASF492</name>
    <dbReference type="NCBI Taxonomy" id="1235802"/>
    <lineage>
        <taxon>Bacteria</taxon>
        <taxon>Bacillati</taxon>
        <taxon>Bacillota</taxon>
        <taxon>Clostridia</taxon>
        <taxon>Eubacteriales</taxon>
        <taxon>Eubacteriaceae</taxon>
        <taxon>Eubacterium</taxon>
    </lineage>
</organism>
<evidence type="ECO:0000313" key="10">
    <source>
        <dbReference type="Proteomes" id="UP000012589"/>
    </source>
</evidence>
<feature type="binding site" evidence="6">
    <location>
        <position position="65"/>
    </location>
    <ligand>
        <name>Zn(2+)</name>
        <dbReference type="ChEBI" id="CHEBI:29105"/>
        <note>catalytic</note>
    </ligand>
</feature>
<comment type="catalytic activity">
    <reaction evidence="6">
        <text>D-ribitol 5-phosphate + NADP(+) = D-ribulose 5-phosphate + NADPH + H(+)</text>
        <dbReference type="Rhea" id="RHEA:19921"/>
        <dbReference type="ChEBI" id="CHEBI:15378"/>
        <dbReference type="ChEBI" id="CHEBI:57695"/>
        <dbReference type="ChEBI" id="CHEBI:57783"/>
        <dbReference type="ChEBI" id="CHEBI:58121"/>
        <dbReference type="ChEBI" id="CHEBI:58349"/>
        <dbReference type="EC" id="1.1.1.405"/>
    </reaction>
</comment>
<dbReference type="HOGENOM" id="CLU_823603_0_0_9"/>
<dbReference type="InterPro" id="IPR013149">
    <property type="entry name" value="ADH-like_C"/>
</dbReference>
<dbReference type="InterPro" id="IPR036291">
    <property type="entry name" value="NAD(P)-bd_dom_sf"/>
</dbReference>
<evidence type="ECO:0000256" key="5">
    <source>
        <dbReference type="ARBA" id="ARBA00023002"/>
    </source>
</evidence>
<comment type="function">
    <text evidence="6">Catalyzes the NADPH dependent reduction of D-ribulose 5-phosphate to D-ribitol 5-phosphate.</text>
</comment>
<dbReference type="InterPro" id="IPR011032">
    <property type="entry name" value="GroES-like_sf"/>
</dbReference>
<evidence type="ECO:0000256" key="3">
    <source>
        <dbReference type="ARBA" id="ARBA00022723"/>
    </source>
</evidence>
<proteinExistence type="inferred from homology"/>
<feature type="binding site" evidence="6">
    <location>
        <position position="64"/>
    </location>
    <ligand>
        <name>Zn(2+)</name>
        <dbReference type="ChEBI" id="CHEBI:29105"/>
        <note>catalytic</note>
    </ligand>
</feature>
<dbReference type="InterPro" id="IPR013154">
    <property type="entry name" value="ADH-like_N"/>
</dbReference>
<dbReference type="Gene3D" id="3.40.50.720">
    <property type="entry name" value="NAD(P)-binding Rossmann-like Domain"/>
    <property type="match status" value="1"/>
</dbReference>
<gene>
    <name evidence="9" type="ORF">C823_02129</name>
</gene>
<feature type="domain" description="Alcohol dehydrogenase-like C-terminal" evidence="7">
    <location>
        <begin position="220"/>
        <end position="293"/>
    </location>
</feature>
<comment type="cofactor">
    <cofactor evidence="1 6">
        <name>Zn(2+)</name>
        <dbReference type="ChEBI" id="CHEBI:29105"/>
    </cofactor>
</comment>
<sequence length="341" mass="38794">MLNTVYQLKRPRQFEVVFKEIEPDDSHILVRPTHLSICHADQRYYQGSRPDEVLRRKLPMALIHEGIGTVIYDPSGRFQMGEQVVMIPNLPMEEDPVIAENYLQSSGFCASGTDGFLQEYVRTTADRIIRLPERVNPVVAAFTELVSVSYHALQRFLCTAHMRRAEIAVWGDGNLGYITALLLHYLCPQTKLYVVGVHEEKLSYFTFADEIRTTSQLNEDFVFDHALECVGGQAANSAINQMIAHIRPEGTIGLLGVSEEPVPLDTRMILEKGLRLIGSSRSGRSDFEGLMKLYRMHPHILSYLENIVGEQFVVRDIKDIRNAFEADIHKLMGKTVMIWDE</sequence>
<dbReference type="AlphaFoldDB" id="N2ANE3"/>
<evidence type="ECO:0000256" key="6">
    <source>
        <dbReference type="HAMAP-Rule" id="MF_02069"/>
    </source>
</evidence>
<dbReference type="eggNOG" id="COG1063">
    <property type="taxonomic scope" value="Bacteria"/>
</dbReference>
<keyword evidence="10" id="KW-1185">Reference proteome</keyword>
<dbReference type="Pfam" id="PF00107">
    <property type="entry name" value="ADH_zinc_N"/>
    <property type="match status" value="1"/>
</dbReference>
<name>N2ANE3_9FIRM</name>
<accession>N2ANE3</accession>
<comment type="similarity">
    <text evidence="2 6">Belongs to the zinc-containing alcohol dehydrogenase family.</text>
</comment>
<dbReference type="InterPro" id="IPR034710">
    <property type="entry name" value="TarJ"/>
</dbReference>
<reference evidence="9 10" key="1">
    <citation type="journal article" date="2014" name="Genome Announc.">
        <title>Draft genome sequences of the altered schaedler flora, a defined bacterial community from gnotobiotic mice.</title>
        <authorList>
            <person name="Wannemuehler M.J."/>
            <person name="Overstreet A.M."/>
            <person name="Ward D.V."/>
            <person name="Phillips G.J."/>
        </authorList>
    </citation>
    <scope>NUCLEOTIDE SEQUENCE [LARGE SCALE GENOMIC DNA]</scope>
    <source>
        <strain evidence="9 10">ASF492</strain>
    </source>
</reference>
<dbReference type="GO" id="GO:0050256">
    <property type="term" value="F:ribitol-5-phosphate 2-dehydrogenase [NAD(P)+] activity"/>
    <property type="evidence" value="ECO:0007669"/>
    <property type="project" value="UniProtKB-UniRule"/>
</dbReference>
<dbReference type="SUPFAM" id="SSF50129">
    <property type="entry name" value="GroES-like"/>
    <property type="match status" value="1"/>
</dbReference>
<feature type="domain" description="Alcohol dehydrogenase-like N-terminal" evidence="8">
    <location>
        <begin position="25"/>
        <end position="133"/>
    </location>
</feature>
<dbReference type="PANTHER" id="PTHR43350:SF19">
    <property type="entry name" value="D-GULOSIDE 3-DEHYDROGENASE"/>
    <property type="match status" value="1"/>
</dbReference>
<evidence type="ECO:0000256" key="4">
    <source>
        <dbReference type="ARBA" id="ARBA00022833"/>
    </source>
</evidence>
<feature type="binding site" evidence="6">
    <location>
        <position position="38"/>
    </location>
    <ligand>
        <name>Zn(2+)</name>
        <dbReference type="ChEBI" id="CHEBI:29105"/>
        <note>catalytic</note>
    </ligand>
</feature>
<dbReference type="SUPFAM" id="SSF51735">
    <property type="entry name" value="NAD(P)-binding Rossmann-fold domains"/>
    <property type="match status" value="1"/>
</dbReference>
<dbReference type="PATRIC" id="fig|1235802.3.peg.2262"/>
<evidence type="ECO:0000313" key="9">
    <source>
        <dbReference type="EMBL" id="EMZ27988.1"/>
    </source>
</evidence>
<evidence type="ECO:0000259" key="7">
    <source>
        <dbReference type="Pfam" id="PF00107"/>
    </source>
</evidence>